<accession>A0A6J8APT4</accession>
<dbReference type="AlphaFoldDB" id="A0A6J8APT4"/>
<feature type="region of interest" description="Disordered" evidence="5">
    <location>
        <begin position="106"/>
        <end position="151"/>
    </location>
</feature>
<proteinExistence type="predicted"/>
<dbReference type="PANTHER" id="PTHR46858:SF5">
    <property type="entry name" value="E3 UBIQUITIN-PROTEIN LIGASE APD1-RELATED"/>
    <property type="match status" value="1"/>
</dbReference>
<feature type="domain" description="RING-type" evidence="6">
    <location>
        <begin position="226"/>
        <end position="264"/>
    </location>
</feature>
<dbReference type="Gene3D" id="3.30.40.10">
    <property type="entry name" value="Zinc/RING finger domain, C3HC4 (zinc finger)"/>
    <property type="match status" value="1"/>
</dbReference>
<keyword evidence="3" id="KW-0862">Zinc</keyword>
<name>A0A6J8APT4_MYTCO</name>
<evidence type="ECO:0000256" key="4">
    <source>
        <dbReference type="PROSITE-ProRule" id="PRU00175"/>
    </source>
</evidence>
<organism evidence="7 8">
    <name type="scientific">Mytilus coruscus</name>
    <name type="common">Sea mussel</name>
    <dbReference type="NCBI Taxonomy" id="42192"/>
    <lineage>
        <taxon>Eukaryota</taxon>
        <taxon>Metazoa</taxon>
        <taxon>Spiralia</taxon>
        <taxon>Lophotrochozoa</taxon>
        <taxon>Mollusca</taxon>
        <taxon>Bivalvia</taxon>
        <taxon>Autobranchia</taxon>
        <taxon>Pteriomorphia</taxon>
        <taxon>Mytilida</taxon>
        <taxon>Mytiloidea</taxon>
        <taxon>Mytilidae</taxon>
        <taxon>Mytilinae</taxon>
        <taxon>Mytilus</taxon>
    </lineage>
</organism>
<dbReference type="PROSITE" id="PS50089">
    <property type="entry name" value="ZF_RING_2"/>
    <property type="match status" value="1"/>
</dbReference>
<evidence type="ECO:0000256" key="1">
    <source>
        <dbReference type="ARBA" id="ARBA00022723"/>
    </source>
</evidence>
<feature type="compositionally biased region" description="Polar residues" evidence="5">
    <location>
        <begin position="135"/>
        <end position="151"/>
    </location>
</feature>
<keyword evidence="1" id="KW-0479">Metal-binding</keyword>
<dbReference type="GO" id="GO:0008270">
    <property type="term" value="F:zinc ion binding"/>
    <property type="evidence" value="ECO:0007669"/>
    <property type="project" value="UniProtKB-KW"/>
</dbReference>
<dbReference type="PANTHER" id="PTHR46858">
    <property type="entry name" value="OS05G0521000 PROTEIN"/>
    <property type="match status" value="1"/>
</dbReference>
<dbReference type="InterPro" id="IPR013083">
    <property type="entry name" value="Znf_RING/FYVE/PHD"/>
</dbReference>
<keyword evidence="8" id="KW-1185">Reference proteome</keyword>
<dbReference type="OrthoDB" id="6078042at2759"/>
<sequence>MKVDQDYQNTLQQLKNFYFPNGKNALGKIIAFSCLLGTSKSSPIEPEGFTPMRYVSSCETQIHSLYLMTTKKIPEILAISCFESDDGDELPSIDWVLSTRATTPSTMTLSQTANTSSTMTLPTPPNHQAARAETPRSQQTTTVPTSNTQLTPTAQTLHSYQTSMVQNPHSPQTHTAQTSHNHQTLTTLNTATTATPQTPQTRSSTFTVNADTPTVLFQLPSDYRTCSVCADREIDSILVPCFHSLCFMCGLHFKENTEACPMCRRNIEEVKSIYFN</sequence>
<dbReference type="SUPFAM" id="SSF57850">
    <property type="entry name" value="RING/U-box"/>
    <property type="match status" value="1"/>
</dbReference>
<feature type="compositionally biased region" description="Polar residues" evidence="5">
    <location>
        <begin position="106"/>
        <end position="121"/>
    </location>
</feature>
<evidence type="ECO:0000259" key="6">
    <source>
        <dbReference type="PROSITE" id="PS50089"/>
    </source>
</evidence>
<dbReference type="GO" id="GO:0016567">
    <property type="term" value="P:protein ubiquitination"/>
    <property type="evidence" value="ECO:0007669"/>
    <property type="project" value="TreeGrafter"/>
</dbReference>
<reference evidence="7 8" key="1">
    <citation type="submission" date="2020-06" db="EMBL/GenBank/DDBJ databases">
        <authorList>
            <person name="Li R."/>
            <person name="Bekaert M."/>
        </authorList>
    </citation>
    <scope>NUCLEOTIDE SEQUENCE [LARGE SCALE GENOMIC DNA]</scope>
    <source>
        <strain evidence="8">wild</strain>
    </source>
</reference>
<evidence type="ECO:0000256" key="5">
    <source>
        <dbReference type="SAM" id="MobiDB-lite"/>
    </source>
</evidence>
<gene>
    <name evidence="7" type="ORF">MCOR_10015</name>
</gene>
<evidence type="ECO:0000256" key="3">
    <source>
        <dbReference type="ARBA" id="ARBA00022833"/>
    </source>
</evidence>
<evidence type="ECO:0000313" key="8">
    <source>
        <dbReference type="Proteomes" id="UP000507470"/>
    </source>
</evidence>
<dbReference type="GO" id="GO:0061630">
    <property type="term" value="F:ubiquitin protein ligase activity"/>
    <property type="evidence" value="ECO:0007669"/>
    <property type="project" value="TreeGrafter"/>
</dbReference>
<evidence type="ECO:0000256" key="2">
    <source>
        <dbReference type="ARBA" id="ARBA00022771"/>
    </source>
</evidence>
<evidence type="ECO:0000313" key="7">
    <source>
        <dbReference type="EMBL" id="CAC5371623.1"/>
    </source>
</evidence>
<dbReference type="EMBL" id="CACVKT020001769">
    <property type="protein sequence ID" value="CAC5371623.1"/>
    <property type="molecule type" value="Genomic_DNA"/>
</dbReference>
<keyword evidence="2 4" id="KW-0863">Zinc-finger</keyword>
<protein>
    <recommendedName>
        <fullName evidence="6">RING-type domain-containing protein</fullName>
    </recommendedName>
</protein>
<dbReference type="Proteomes" id="UP000507470">
    <property type="component" value="Unassembled WGS sequence"/>
</dbReference>
<dbReference type="InterPro" id="IPR001841">
    <property type="entry name" value="Znf_RING"/>
</dbReference>
<dbReference type="Pfam" id="PF13920">
    <property type="entry name" value="zf-C3HC4_3"/>
    <property type="match status" value="1"/>
</dbReference>